<dbReference type="PROSITE" id="PS00012">
    <property type="entry name" value="PHOSPHOPANTETHEINE"/>
    <property type="match status" value="1"/>
</dbReference>
<reference evidence="6" key="1">
    <citation type="journal article" date="2017" name="Genome Biol.">
        <title>Comparative genomics reveals high biological diversity and specific adaptations in the industrially and medically important fungal genus Aspergillus.</title>
        <authorList>
            <person name="de Vries R.P."/>
            <person name="Riley R."/>
            <person name="Wiebenga A."/>
            <person name="Aguilar-Osorio G."/>
            <person name="Amillis S."/>
            <person name="Uchima C.A."/>
            <person name="Anderluh G."/>
            <person name="Asadollahi M."/>
            <person name="Askin M."/>
            <person name="Barry K."/>
            <person name="Battaglia E."/>
            <person name="Bayram O."/>
            <person name="Benocci T."/>
            <person name="Braus-Stromeyer S.A."/>
            <person name="Caldana C."/>
            <person name="Canovas D."/>
            <person name="Cerqueira G.C."/>
            <person name="Chen F."/>
            <person name="Chen W."/>
            <person name="Choi C."/>
            <person name="Clum A."/>
            <person name="Dos Santos R.A."/>
            <person name="Damasio A.R."/>
            <person name="Diallinas G."/>
            <person name="Emri T."/>
            <person name="Fekete E."/>
            <person name="Flipphi M."/>
            <person name="Freyberg S."/>
            <person name="Gallo A."/>
            <person name="Gournas C."/>
            <person name="Habgood R."/>
            <person name="Hainaut M."/>
            <person name="Harispe M.L."/>
            <person name="Henrissat B."/>
            <person name="Hilden K.S."/>
            <person name="Hope R."/>
            <person name="Hossain A."/>
            <person name="Karabika E."/>
            <person name="Karaffa L."/>
            <person name="Karanyi Z."/>
            <person name="Krasevec N."/>
            <person name="Kuo A."/>
            <person name="Kusch H."/>
            <person name="LaButti K."/>
            <person name="Lagendijk E.L."/>
            <person name="Lapidus A."/>
            <person name="Levasseur A."/>
            <person name="Lindquist E."/>
            <person name="Lipzen A."/>
            <person name="Logrieco A.F."/>
            <person name="MacCabe A."/>
            <person name="Maekelae M.R."/>
            <person name="Malavazi I."/>
            <person name="Melin P."/>
            <person name="Meyer V."/>
            <person name="Mielnichuk N."/>
            <person name="Miskei M."/>
            <person name="Molnar A.P."/>
            <person name="Mule G."/>
            <person name="Ngan C.Y."/>
            <person name="Orejas M."/>
            <person name="Orosz E."/>
            <person name="Ouedraogo J.P."/>
            <person name="Overkamp K.M."/>
            <person name="Park H.-S."/>
            <person name="Perrone G."/>
            <person name="Piumi F."/>
            <person name="Punt P.J."/>
            <person name="Ram A.F."/>
            <person name="Ramon A."/>
            <person name="Rauscher S."/>
            <person name="Record E."/>
            <person name="Riano-Pachon D.M."/>
            <person name="Robert V."/>
            <person name="Roehrig J."/>
            <person name="Ruller R."/>
            <person name="Salamov A."/>
            <person name="Salih N.S."/>
            <person name="Samson R.A."/>
            <person name="Sandor E."/>
            <person name="Sanguinetti M."/>
            <person name="Schuetze T."/>
            <person name="Sepcic K."/>
            <person name="Shelest E."/>
            <person name="Sherlock G."/>
            <person name="Sophianopoulou V."/>
            <person name="Squina F.M."/>
            <person name="Sun H."/>
            <person name="Susca A."/>
            <person name="Todd R.B."/>
            <person name="Tsang A."/>
            <person name="Unkles S.E."/>
            <person name="van de Wiele N."/>
            <person name="van Rossen-Uffink D."/>
            <person name="Oliveira J.V."/>
            <person name="Vesth T.C."/>
            <person name="Visser J."/>
            <person name="Yu J.-H."/>
            <person name="Zhou M."/>
            <person name="Andersen M.R."/>
            <person name="Archer D.B."/>
            <person name="Baker S.E."/>
            <person name="Benoit I."/>
            <person name="Brakhage A.A."/>
            <person name="Braus G.H."/>
            <person name="Fischer R."/>
            <person name="Frisvad J.C."/>
            <person name="Goldman G.H."/>
            <person name="Houbraken J."/>
            <person name="Oakley B."/>
            <person name="Pocsi I."/>
            <person name="Scazzocchio C."/>
            <person name="Seiboth B."/>
            <person name="vanKuyk P.A."/>
            <person name="Wortman J."/>
            <person name="Dyer P.S."/>
            <person name="Grigoriev I.V."/>
        </authorList>
    </citation>
    <scope>NUCLEOTIDE SEQUENCE [LARGE SCALE GENOMIC DNA]</scope>
    <source>
        <strain evidence="6">CBS 593.65</strain>
    </source>
</reference>
<dbReference type="InterPro" id="IPR042099">
    <property type="entry name" value="ANL_N_sf"/>
</dbReference>
<dbReference type="EMBL" id="KV878582">
    <property type="protein sequence ID" value="OJJ64686.1"/>
    <property type="molecule type" value="Genomic_DNA"/>
</dbReference>
<evidence type="ECO:0000256" key="1">
    <source>
        <dbReference type="ARBA" id="ARBA00022450"/>
    </source>
</evidence>
<evidence type="ECO:0008006" key="7">
    <source>
        <dbReference type="Google" id="ProtNLM"/>
    </source>
</evidence>
<dbReference type="Pfam" id="PF23562">
    <property type="entry name" value="AMP-binding_C_3"/>
    <property type="match status" value="1"/>
</dbReference>
<dbReference type="SUPFAM" id="SSF56801">
    <property type="entry name" value="Acetyl-CoA synthetase-like"/>
    <property type="match status" value="1"/>
</dbReference>
<dbReference type="Pfam" id="PF00501">
    <property type="entry name" value="AMP-binding"/>
    <property type="match status" value="1"/>
</dbReference>
<dbReference type="SUPFAM" id="SSF47336">
    <property type="entry name" value="ACP-like"/>
    <property type="match status" value="1"/>
</dbReference>
<dbReference type="GeneID" id="63757063"/>
<keyword evidence="6" id="KW-1185">Reference proteome</keyword>
<dbReference type="InterPro" id="IPR013120">
    <property type="entry name" value="FAR_NAD-bd"/>
</dbReference>
<dbReference type="OrthoDB" id="429813at2759"/>
<dbReference type="Pfam" id="PF07993">
    <property type="entry name" value="NAD_binding_4"/>
    <property type="match status" value="1"/>
</dbReference>
<proteinExistence type="predicted"/>
<gene>
    <name evidence="5" type="ORF">ASPSYDRAFT_139852</name>
</gene>
<dbReference type="STRING" id="1036612.A0A1L9TZ23"/>
<evidence type="ECO:0000259" key="3">
    <source>
        <dbReference type="Pfam" id="PF00501"/>
    </source>
</evidence>
<dbReference type="InterPro" id="IPR000873">
    <property type="entry name" value="AMP-dep_synth/lig_dom"/>
</dbReference>
<protein>
    <recommendedName>
        <fullName evidence="7">Carrier domain-containing protein</fullName>
    </recommendedName>
</protein>
<dbReference type="InterPro" id="IPR036291">
    <property type="entry name" value="NAD(P)-bd_dom_sf"/>
</dbReference>
<dbReference type="PROSITE" id="PS00455">
    <property type="entry name" value="AMP_BINDING"/>
    <property type="match status" value="1"/>
</dbReference>
<dbReference type="InterPro" id="IPR020845">
    <property type="entry name" value="AMP-binding_CS"/>
</dbReference>
<evidence type="ECO:0000313" key="5">
    <source>
        <dbReference type="EMBL" id="OJJ64686.1"/>
    </source>
</evidence>
<dbReference type="PANTHER" id="PTHR43439:SF2">
    <property type="entry name" value="ENZYME, PUTATIVE (JCVI)-RELATED"/>
    <property type="match status" value="1"/>
</dbReference>
<dbReference type="InterPro" id="IPR006162">
    <property type="entry name" value="Ppantetheine_attach_site"/>
</dbReference>
<dbReference type="Gene3D" id="1.10.1200.10">
    <property type="entry name" value="ACP-like"/>
    <property type="match status" value="1"/>
</dbReference>
<dbReference type="InterPro" id="IPR051414">
    <property type="entry name" value="Adenylate-forming_Reductase"/>
</dbReference>
<name>A0A1L9TZ23_9EURO</name>
<dbReference type="VEuPathDB" id="FungiDB:ASPSYDRAFT_139852"/>
<accession>A0A1L9TZ23</accession>
<evidence type="ECO:0000259" key="4">
    <source>
        <dbReference type="Pfam" id="PF07993"/>
    </source>
</evidence>
<dbReference type="Proteomes" id="UP000184356">
    <property type="component" value="Unassembled WGS sequence"/>
</dbReference>
<dbReference type="AlphaFoldDB" id="A0A1L9TZ23"/>
<dbReference type="InterPro" id="IPR036736">
    <property type="entry name" value="ACP-like_sf"/>
</dbReference>
<dbReference type="RefSeq" id="XP_040708492.1">
    <property type="nucleotide sequence ID" value="XM_040840990.1"/>
</dbReference>
<dbReference type="PANTHER" id="PTHR43439">
    <property type="entry name" value="PHENYLACETATE-COENZYME A LIGASE"/>
    <property type="match status" value="1"/>
</dbReference>
<evidence type="ECO:0000256" key="2">
    <source>
        <dbReference type="ARBA" id="ARBA00022553"/>
    </source>
</evidence>
<feature type="domain" description="AMP-dependent synthetase/ligase" evidence="3">
    <location>
        <begin position="60"/>
        <end position="352"/>
    </location>
</feature>
<keyword evidence="1" id="KW-0596">Phosphopantetheine</keyword>
<organism evidence="5 6">
    <name type="scientific">Aspergillus sydowii CBS 593.65</name>
    <dbReference type="NCBI Taxonomy" id="1036612"/>
    <lineage>
        <taxon>Eukaryota</taxon>
        <taxon>Fungi</taxon>
        <taxon>Dikarya</taxon>
        <taxon>Ascomycota</taxon>
        <taxon>Pezizomycotina</taxon>
        <taxon>Eurotiomycetes</taxon>
        <taxon>Eurotiomycetidae</taxon>
        <taxon>Eurotiales</taxon>
        <taxon>Aspergillaceae</taxon>
        <taxon>Aspergillus</taxon>
        <taxon>Aspergillus subgen. Nidulantes</taxon>
    </lineage>
</organism>
<evidence type="ECO:0000313" key="6">
    <source>
        <dbReference type="Proteomes" id="UP000184356"/>
    </source>
</evidence>
<dbReference type="SUPFAM" id="SSF51735">
    <property type="entry name" value="NAD(P)-binding Rossmann-fold domains"/>
    <property type="match status" value="1"/>
</dbReference>
<keyword evidence="2" id="KW-0597">Phosphoprotein</keyword>
<feature type="domain" description="Thioester reductase (TE)" evidence="4">
    <location>
        <begin position="696"/>
        <end position="929"/>
    </location>
</feature>
<sequence>MGIPQYSEPSKSQAQSQTDELVQRFGRLNTLDDLIRLRAADAVQEPILAYPQQTQDGVASYEFFTGEDLDAMVDQAVCMLLESGIRPPKNDGDVVALLTLSDLNMVVTFFALSRIGYTVMMLSPRLSAPACVSLLDTVGCDTILYGQTPTIRTTIGEILRQKLVACRPIIQRPSQTDTTEGPSVLVLHRSRNRDAARNRTALILHSSGSTGTPKPLFLSHKAIMTHPLRGPGLTSFNTLPWYHLHGLSTALQAMYMRKVAYMWDAALPLTTPSVVAALEAAKPESVQGVPYLLQLLVDSIKGLDALRSCKLVTYGGAPCPDDLGDRLVAEGVHFGGSFGLTEAGLVAESISRPKSDPYWNYLRFFPNLTPFIWMKPLSSNADNDLYECVYLAGHPALTASNSSEPPGSYHSRDVFTPHPSIPDRWKYVSRLDDRVNLLNGEKVLPLPIEGCIKQSPIVEDAVVVGVGKAVPGLLLFRAGQAEKTRAPLSEREFIDAVWPAIQDANSRAEQFSQITREMVAVLPVGSVRPQTDKGSMIRAQVYAKYADVIEGLYTTRVEERGGGADSGTAGGTLSLSREETEGHLMKLVREELGLGMAIADSATDFFTTGVDSLKAIQLRRLVVRDFAMKDGKGLGQNVVFEAGCVSKLAEVICAMQAGAEDVHQDGDAMEGLVARYSSFRDHVPVSERKHGRGVILTGATGSIGAHTLYRLLNDDTVSTVYCLTRRDNPKEAILDALAQKDLDVLDYRTRKIVALKGALHEPDMGLDKSTIEQMRQSVSLIVHSAWPVNFNLPLTSFIPHIQGLANLVDFSLSVHMPAPAVLLFCSSISTALASSSAEVEESPIPDSGSALDMGYARSKLIGERIISNARKAGARTFSLRIGQISGHSKKGLWNDSEAIPLMIRSALTLKALPELDTECSWLPADKLAASLLEIARACSLSSDEDGDDSSGDGDDSIYNLCNPRTFTWTAMLDTLRQHGFEFETVAFADWLGKLRESEARGEELVNPAVKLAEHYASMYGSGSEEASAPKKFRTDRAERDSMTLRNGRLRIVQDGILARYAQDWMRRWN</sequence>
<dbReference type="Gene3D" id="3.40.50.720">
    <property type="entry name" value="NAD(P)-binding Rossmann-like Domain"/>
    <property type="match status" value="1"/>
</dbReference>
<dbReference type="Gene3D" id="3.40.50.12780">
    <property type="entry name" value="N-terminal domain of ligase-like"/>
    <property type="match status" value="1"/>
</dbReference>